<dbReference type="Pfam" id="PF02826">
    <property type="entry name" value="2-Hacid_dh_C"/>
    <property type="match status" value="1"/>
</dbReference>
<dbReference type="EMBL" id="FOUU01000001">
    <property type="protein sequence ID" value="SFM46469.1"/>
    <property type="molecule type" value="Genomic_DNA"/>
</dbReference>
<proteinExistence type="inferred from homology"/>
<dbReference type="GO" id="GO:0051287">
    <property type="term" value="F:NAD binding"/>
    <property type="evidence" value="ECO:0007669"/>
    <property type="project" value="InterPro"/>
</dbReference>
<dbReference type="Gene3D" id="3.40.50.720">
    <property type="entry name" value="NAD(P)-binding Rossmann-like Domain"/>
    <property type="match status" value="2"/>
</dbReference>
<dbReference type="Proteomes" id="UP000199611">
    <property type="component" value="Unassembled WGS sequence"/>
</dbReference>
<dbReference type="AlphaFoldDB" id="A0A1I4R2H6"/>
<dbReference type="SUPFAM" id="SSF51735">
    <property type="entry name" value="NAD(P)-binding Rossmann-fold domains"/>
    <property type="match status" value="1"/>
</dbReference>
<dbReference type="PROSITE" id="PS00670">
    <property type="entry name" value="D_2_HYDROXYACID_DH_2"/>
    <property type="match status" value="1"/>
</dbReference>
<dbReference type="InterPro" id="IPR006139">
    <property type="entry name" value="D-isomer_2_OHA_DH_cat_dom"/>
</dbReference>
<dbReference type="InterPro" id="IPR029753">
    <property type="entry name" value="D-isomer_DH_CS"/>
</dbReference>
<evidence type="ECO:0000256" key="4">
    <source>
        <dbReference type="RuleBase" id="RU003719"/>
    </source>
</evidence>
<dbReference type="STRING" id="39841.SAMN05660836_00361"/>
<keyword evidence="2 4" id="KW-0560">Oxidoreductase</keyword>
<dbReference type="FunFam" id="3.40.50.720:FF:000203">
    <property type="entry name" value="D-3-phosphoglycerate dehydrogenase (SerA)"/>
    <property type="match status" value="1"/>
</dbReference>
<feature type="domain" description="D-isomer specific 2-hydroxyacid dehydrogenase catalytic" evidence="5">
    <location>
        <begin position="3"/>
        <end position="322"/>
    </location>
</feature>
<dbReference type="InterPro" id="IPR006140">
    <property type="entry name" value="D-isomer_DH_NAD-bd"/>
</dbReference>
<keyword evidence="3" id="KW-0520">NAD</keyword>
<sequence length="336" mass="37182">MKILLAEKIHEAGMTILEQAGKVMVSPSVSEEVIVEELKDADAFVVRSSPVTRRMIQASPRLKVIGRHGIGVDNIDLEAATERGVIVVNTPDANSMSVAEYVVMAMGYLAKRFKEADRALREGLFNRDGSLPGLVTRLGFTCIELNGKTLGLVGFGRIGRLVARKCRDGFDMRVIAYDPYISEEAIRQGGAVPRSDLESVFVEADVVSVHVPLSEETRGLIDMRYLRLMKPTAYLINAARGGIVVEKDLYEILKEKRIAGAAIDVFEKEPPPPDHPFFTLDNVLVTPHMAAMTDGALKRMAEEVARDVVAVLKGERPRNLVNPQAWDETRFKENRL</sequence>
<accession>A0A1I4R2H6</accession>
<evidence type="ECO:0000313" key="7">
    <source>
        <dbReference type="EMBL" id="SFM46469.1"/>
    </source>
</evidence>
<dbReference type="CDD" id="cd12173">
    <property type="entry name" value="PGDH_4"/>
    <property type="match status" value="1"/>
</dbReference>
<dbReference type="InterPro" id="IPR050857">
    <property type="entry name" value="D-2-hydroxyacid_DH"/>
</dbReference>
<feature type="domain" description="D-isomer specific 2-hydroxyacid dehydrogenase NAD-binding" evidence="6">
    <location>
        <begin position="104"/>
        <end position="290"/>
    </location>
</feature>
<dbReference type="RefSeq" id="WP_093393032.1">
    <property type="nucleotide sequence ID" value="NZ_FOUU01000001.1"/>
</dbReference>
<protein>
    <submittedName>
        <fullName evidence="7">D-3-phosphoglycerate dehydrogenase</fullName>
    </submittedName>
</protein>
<name>A0A1I4R2H6_9BACT</name>
<organism evidence="7 8">
    <name type="scientific">Thermodesulforhabdus norvegica</name>
    <dbReference type="NCBI Taxonomy" id="39841"/>
    <lineage>
        <taxon>Bacteria</taxon>
        <taxon>Pseudomonadati</taxon>
        <taxon>Thermodesulfobacteriota</taxon>
        <taxon>Syntrophobacteria</taxon>
        <taxon>Syntrophobacterales</taxon>
        <taxon>Thermodesulforhabdaceae</taxon>
        <taxon>Thermodesulforhabdus</taxon>
    </lineage>
</organism>
<reference evidence="7 8" key="1">
    <citation type="submission" date="2016-10" db="EMBL/GenBank/DDBJ databases">
        <authorList>
            <person name="de Groot N.N."/>
        </authorList>
    </citation>
    <scope>NUCLEOTIDE SEQUENCE [LARGE SCALE GENOMIC DNA]</scope>
    <source>
        <strain evidence="7 8">DSM 9990</strain>
    </source>
</reference>
<dbReference type="PANTHER" id="PTHR42789">
    <property type="entry name" value="D-ISOMER SPECIFIC 2-HYDROXYACID DEHYDROGENASE FAMILY PROTEIN (AFU_ORTHOLOGUE AFUA_6G10090)"/>
    <property type="match status" value="1"/>
</dbReference>
<dbReference type="Pfam" id="PF00389">
    <property type="entry name" value="2-Hacid_dh"/>
    <property type="match status" value="1"/>
</dbReference>
<evidence type="ECO:0000259" key="5">
    <source>
        <dbReference type="Pfam" id="PF00389"/>
    </source>
</evidence>
<evidence type="ECO:0000259" key="6">
    <source>
        <dbReference type="Pfam" id="PF02826"/>
    </source>
</evidence>
<dbReference type="PANTHER" id="PTHR42789:SF1">
    <property type="entry name" value="D-ISOMER SPECIFIC 2-HYDROXYACID DEHYDROGENASE FAMILY PROTEIN (AFU_ORTHOLOGUE AFUA_6G10090)"/>
    <property type="match status" value="1"/>
</dbReference>
<gene>
    <name evidence="7" type="ORF">SAMN05660836_00361</name>
</gene>
<dbReference type="InterPro" id="IPR036291">
    <property type="entry name" value="NAD(P)-bd_dom_sf"/>
</dbReference>
<keyword evidence="8" id="KW-1185">Reference proteome</keyword>
<dbReference type="OrthoDB" id="9793626at2"/>
<comment type="similarity">
    <text evidence="1 4">Belongs to the D-isomer specific 2-hydroxyacid dehydrogenase family.</text>
</comment>
<dbReference type="SUPFAM" id="SSF52283">
    <property type="entry name" value="Formate/glycerate dehydrogenase catalytic domain-like"/>
    <property type="match status" value="1"/>
</dbReference>
<dbReference type="GO" id="GO:0016616">
    <property type="term" value="F:oxidoreductase activity, acting on the CH-OH group of donors, NAD or NADP as acceptor"/>
    <property type="evidence" value="ECO:0007669"/>
    <property type="project" value="InterPro"/>
</dbReference>
<evidence type="ECO:0000256" key="2">
    <source>
        <dbReference type="ARBA" id="ARBA00023002"/>
    </source>
</evidence>
<evidence type="ECO:0000256" key="3">
    <source>
        <dbReference type="ARBA" id="ARBA00023027"/>
    </source>
</evidence>
<dbReference type="PROSITE" id="PS00671">
    <property type="entry name" value="D_2_HYDROXYACID_DH_3"/>
    <property type="match status" value="1"/>
</dbReference>
<evidence type="ECO:0000313" key="8">
    <source>
        <dbReference type="Proteomes" id="UP000199611"/>
    </source>
</evidence>
<evidence type="ECO:0000256" key="1">
    <source>
        <dbReference type="ARBA" id="ARBA00005854"/>
    </source>
</evidence>